<reference evidence="3" key="2">
    <citation type="submission" date="2021-09" db="EMBL/GenBank/DDBJ databases">
        <authorList>
            <person name="Gilroy R."/>
        </authorList>
    </citation>
    <scope>NUCLEOTIDE SEQUENCE</scope>
    <source>
        <strain evidence="3">ChiGjej1B1-18357</strain>
    </source>
</reference>
<dbReference type="PROSITE" id="PS50889">
    <property type="entry name" value="S4"/>
    <property type="match status" value="1"/>
</dbReference>
<accession>A0A921JWN2</accession>
<dbReference type="Pfam" id="PF13275">
    <property type="entry name" value="S4_2"/>
    <property type="match status" value="1"/>
</dbReference>
<evidence type="ECO:0000313" key="4">
    <source>
        <dbReference type="Proteomes" id="UP000776650"/>
    </source>
</evidence>
<feature type="compositionally biased region" description="Basic residues" evidence="2">
    <location>
        <begin position="1"/>
        <end position="11"/>
    </location>
</feature>
<name>A0A921JWN2_9ACTN</name>
<evidence type="ECO:0000256" key="2">
    <source>
        <dbReference type="SAM" id="MobiDB-lite"/>
    </source>
</evidence>
<dbReference type="SUPFAM" id="SSF55174">
    <property type="entry name" value="Alpha-L RNA-binding motif"/>
    <property type="match status" value="1"/>
</dbReference>
<gene>
    <name evidence="3" type="ORF">K8V11_00070</name>
</gene>
<evidence type="ECO:0000256" key="1">
    <source>
        <dbReference type="PROSITE-ProRule" id="PRU00182"/>
    </source>
</evidence>
<dbReference type="Gene3D" id="3.10.290.10">
    <property type="entry name" value="RNA-binding S4 domain"/>
    <property type="match status" value="1"/>
</dbReference>
<dbReference type="GO" id="GO:0003723">
    <property type="term" value="F:RNA binding"/>
    <property type="evidence" value="ECO:0007669"/>
    <property type="project" value="UniProtKB-KW"/>
</dbReference>
<dbReference type="RefSeq" id="WP_303910030.1">
    <property type="nucleotide sequence ID" value="NZ_DYXM01000003.1"/>
</dbReference>
<dbReference type="CDD" id="cd00165">
    <property type="entry name" value="S4"/>
    <property type="match status" value="1"/>
</dbReference>
<organism evidence="3 4">
    <name type="scientific">Dietzia timorensis</name>
    <dbReference type="NCBI Taxonomy" id="499555"/>
    <lineage>
        <taxon>Bacteria</taxon>
        <taxon>Bacillati</taxon>
        <taxon>Actinomycetota</taxon>
        <taxon>Actinomycetes</taxon>
        <taxon>Mycobacteriales</taxon>
        <taxon>Dietziaceae</taxon>
        <taxon>Dietzia</taxon>
    </lineage>
</organism>
<evidence type="ECO:0000313" key="3">
    <source>
        <dbReference type="EMBL" id="HJE89390.1"/>
    </source>
</evidence>
<dbReference type="InterPro" id="IPR036986">
    <property type="entry name" value="S4_RNA-bd_sf"/>
</dbReference>
<proteinExistence type="predicted"/>
<dbReference type="EMBL" id="DYXM01000003">
    <property type="protein sequence ID" value="HJE89390.1"/>
    <property type="molecule type" value="Genomic_DNA"/>
</dbReference>
<reference evidence="3" key="1">
    <citation type="journal article" date="2021" name="PeerJ">
        <title>Extensive microbial diversity within the chicken gut microbiome revealed by metagenomics and culture.</title>
        <authorList>
            <person name="Gilroy R."/>
            <person name="Ravi A."/>
            <person name="Getino M."/>
            <person name="Pursley I."/>
            <person name="Horton D.L."/>
            <person name="Alikhan N.F."/>
            <person name="Baker D."/>
            <person name="Gharbi K."/>
            <person name="Hall N."/>
            <person name="Watson M."/>
            <person name="Adriaenssens E.M."/>
            <person name="Foster-Nyarko E."/>
            <person name="Jarju S."/>
            <person name="Secka A."/>
            <person name="Antonio M."/>
            <person name="Oren A."/>
            <person name="Chaudhuri R.R."/>
            <person name="La Ragione R."/>
            <person name="Hildebrand F."/>
            <person name="Pallen M.J."/>
        </authorList>
    </citation>
    <scope>NUCLEOTIDE SEQUENCE</scope>
    <source>
        <strain evidence="3">ChiGjej1B1-18357</strain>
    </source>
</reference>
<sequence>MSRHLAGRGRAKSAPPVNPIEDIPCDLTEKLTLGQFLKIANLIESGAEAKMVIADGEVTVNGDPDTRRGRGLAAGDIVELGGHSARVVNKNEA</sequence>
<protein>
    <submittedName>
        <fullName evidence="3">RNA-binding S4 domain-containing protein</fullName>
    </submittedName>
</protein>
<dbReference type="AlphaFoldDB" id="A0A921JWN2"/>
<dbReference type="Proteomes" id="UP000776650">
    <property type="component" value="Unassembled WGS sequence"/>
</dbReference>
<keyword evidence="1" id="KW-0694">RNA-binding</keyword>
<comment type="caution">
    <text evidence="3">The sequence shown here is derived from an EMBL/GenBank/DDBJ whole genome shotgun (WGS) entry which is preliminary data.</text>
</comment>
<feature type="region of interest" description="Disordered" evidence="2">
    <location>
        <begin position="1"/>
        <end position="22"/>
    </location>
</feature>